<dbReference type="SUPFAM" id="SSF52540">
    <property type="entry name" value="P-loop containing nucleoside triphosphate hydrolases"/>
    <property type="match status" value="1"/>
</dbReference>
<dbReference type="EMBL" id="MVHZ01000020">
    <property type="protein sequence ID" value="ORA98763.1"/>
    <property type="molecule type" value="Genomic_DNA"/>
</dbReference>
<dbReference type="PROSITE" id="PS51192">
    <property type="entry name" value="HELICASE_ATP_BIND_1"/>
    <property type="match status" value="1"/>
</dbReference>
<comment type="caution">
    <text evidence="10">The sequence shown here is derived from an EMBL/GenBank/DDBJ whole genome shotgun (WGS) entry which is preliminary data.</text>
</comment>
<dbReference type="GO" id="GO:0043590">
    <property type="term" value="C:bacterial nucleoid"/>
    <property type="evidence" value="ECO:0007669"/>
    <property type="project" value="TreeGrafter"/>
</dbReference>
<evidence type="ECO:0000256" key="7">
    <source>
        <dbReference type="ARBA" id="ARBA00023235"/>
    </source>
</evidence>
<keyword evidence="6" id="KW-0238">DNA-binding</keyword>
<dbReference type="InterPro" id="IPR014001">
    <property type="entry name" value="Helicase_ATP-bd"/>
</dbReference>
<dbReference type="GO" id="GO:0006310">
    <property type="term" value="P:DNA recombination"/>
    <property type="evidence" value="ECO:0007669"/>
    <property type="project" value="InterPro"/>
</dbReference>
<comment type="similarity">
    <text evidence="1">Belongs to the helicase family. RecQ subfamily.</text>
</comment>
<dbReference type="GO" id="GO:0003677">
    <property type="term" value="F:DNA binding"/>
    <property type="evidence" value="ECO:0007669"/>
    <property type="project" value="UniProtKB-KW"/>
</dbReference>
<keyword evidence="7" id="KW-0413">Isomerase</keyword>
<keyword evidence="3" id="KW-0378">Hydrolase</keyword>
<proteinExistence type="inferred from homology"/>
<dbReference type="PANTHER" id="PTHR13710:SF105">
    <property type="entry name" value="ATP-DEPENDENT DNA HELICASE Q1"/>
    <property type="match status" value="1"/>
</dbReference>
<evidence type="ECO:0000313" key="10">
    <source>
        <dbReference type="EMBL" id="ORA98763.1"/>
    </source>
</evidence>
<dbReference type="GO" id="GO:0005737">
    <property type="term" value="C:cytoplasm"/>
    <property type="evidence" value="ECO:0007669"/>
    <property type="project" value="TreeGrafter"/>
</dbReference>
<dbReference type="OrthoDB" id="9760034at2"/>
<evidence type="ECO:0000256" key="9">
    <source>
        <dbReference type="ARBA" id="ARBA00034808"/>
    </source>
</evidence>
<dbReference type="Pfam" id="PF00271">
    <property type="entry name" value="Helicase_C"/>
    <property type="match status" value="1"/>
</dbReference>
<evidence type="ECO:0000256" key="5">
    <source>
        <dbReference type="ARBA" id="ARBA00022840"/>
    </source>
</evidence>
<dbReference type="SUPFAM" id="SSF53271">
    <property type="entry name" value="PRTase-like"/>
    <property type="match status" value="1"/>
</dbReference>
<dbReference type="GO" id="GO:0009378">
    <property type="term" value="F:four-way junction helicase activity"/>
    <property type="evidence" value="ECO:0007669"/>
    <property type="project" value="TreeGrafter"/>
</dbReference>
<dbReference type="GO" id="GO:0005524">
    <property type="term" value="F:ATP binding"/>
    <property type="evidence" value="ECO:0007669"/>
    <property type="project" value="UniProtKB-KW"/>
</dbReference>
<evidence type="ECO:0000256" key="6">
    <source>
        <dbReference type="ARBA" id="ARBA00023125"/>
    </source>
</evidence>
<evidence type="ECO:0000256" key="8">
    <source>
        <dbReference type="ARBA" id="ARBA00034617"/>
    </source>
</evidence>
<dbReference type="SMART" id="SM00490">
    <property type="entry name" value="HELICc"/>
    <property type="match status" value="1"/>
</dbReference>
<dbReference type="InterPro" id="IPR001650">
    <property type="entry name" value="Helicase_C-like"/>
</dbReference>
<dbReference type="GO" id="GO:0016787">
    <property type="term" value="F:hydrolase activity"/>
    <property type="evidence" value="ECO:0007669"/>
    <property type="project" value="UniProtKB-KW"/>
</dbReference>
<keyword evidence="11" id="KW-1185">Reference proteome</keyword>
<keyword evidence="2" id="KW-0547">Nucleotide-binding</keyword>
<keyword evidence="5" id="KW-0067">ATP-binding</keyword>
<dbReference type="PROSITE" id="PS51194">
    <property type="entry name" value="HELICASE_CTER"/>
    <property type="match status" value="1"/>
</dbReference>
<protein>
    <recommendedName>
        <fullName evidence="9">DNA 3'-5' helicase</fullName>
        <ecNumber evidence="9">5.6.2.4</ecNumber>
    </recommendedName>
</protein>
<dbReference type="InterPro" id="IPR011545">
    <property type="entry name" value="DEAD/DEAH_box_helicase_dom"/>
</dbReference>
<dbReference type="Gene3D" id="1.10.10.10">
    <property type="entry name" value="Winged helix-like DNA-binding domain superfamily/Winged helix DNA-binding domain"/>
    <property type="match status" value="1"/>
</dbReference>
<dbReference type="GO" id="GO:0043138">
    <property type="term" value="F:3'-5' DNA helicase activity"/>
    <property type="evidence" value="ECO:0007669"/>
    <property type="project" value="UniProtKB-EC"/>
</dbReference>
<dbReference type="EC" id="5.6.2.4" evidence="9"/>
<dbReference type="InterPro" id="IPR029057">
    <property type="entry name" value="PRTase-like"/>
</dbReference>
<dbReference type="Pfam" id="PF00270">
    <property type="entry name" value="DEAD"/>
    <property type="match status" value="1"/>
</dbReference>
<dbReference type="PANTHER" id="PTHR13710">
    <property type="entry name" value="DNA HELICASE RECQ FAMILY MEMBER"/>
    <property type="match status" value="1"/>
</dbReference>
<keyword evidence="4" id="KW-0347">Helicase</keyword>
<organism evidence="10 11">
    <name type="scientific">Mycolicibacter minnesotensis</name>
    <dbReference type="NCBI Taxonomy" id="1118379"/>
    <lineage>
        <taxon>Bacteria</taxon>
        <taxon>Bacillati</taxon>
        <taxon>Actinomycetota</taxon>
        <taxon>Actinomycetes</taxon>
        <taxon>Mycobacteriales</taxon>
        <taxon>Mycobacteriaceae</taxon>
        <taxon>Mycolicibacter</taxon>
    </lineage>
</organism>
<evidence type="ECO:0000256" key="4">
    <source>
        <dbReference type="ARBA" id="ARBA00022806"/>
    </source>
</evidence>
<reference evidence="10 11" key="1">
    <citation type="submission" date="2017-02" db="EMBL/GenBank/DDBJ databases">
        <title>The new phylogeny of genus Mycobacterium.</title>
        <authorList>
            <person name="Tortoli E."/>
            <person name="Trovato A."/>
            <person name="Cirillo D.M."/>
        </authorList>
    </citation>
    <scope>NUCLEOTIDE SEQUENCE [LARGE SCALE GENOMIC DNA]</scope>
    <source>
        <strain evidence="10 11">DSM 45633</strain>
    </source>
</reference>
<dbReference type="Gene3D" id="3.40.50.300">
    <property type="entry name" value="P-loop containing nucleotide triphosphate hydrolases"/>
    <property type="match status" value="2"/>
</dbReference>
<dbReference type="SMART" id="SM00487">
    <property type="entry name" value="DEXDc"/>
    <property type="match status" value="1"/>
</dbReference>
<dbReference type="InterPro" id="IPR036388">
    <property type="entry name" value="WH-like_DNA-bd_sf"/>
</dbReference>
<dbReference type="Proteomes" id="UP000192320">
    <property type="component" value="Unassembled WGS sequence"/>
</dbReference>
<evidence type="ECO:0000256" key="2">
    <source>
        <dbReference type="ARBA" id="ARBA00022741"/>
    </source>
</evidence>
<dbReference type="InterPro" id="IPR004589">
    <property type="entry name" value="DNA_helicase_ATP-dep_RecQ"/>
</dbReference>
<comment type="catalytic activity">
    <reaction evidence="8">
        <text>Couples ATP hydrolysis with the unwinding of duplex DNA by translocating in the 3'-5' direction.</text>
        <dbReference type="EC" id="5.6.2.4"/>
    </reaction>
</comment>
<dbReference type="NCBIfam" id="TIGR00614">
    <property type="entry name" value="recQ_fam"/>
    <property type="match status" value="1"/>
</dbReference>
<gene>
    <name evidence="10" type="ORF">BST33_15975</name>
</gene>
<name>A0A7I7R3C6_9MYCO</name>
<dbReference type="GO" id="GO:0006281">
    <property type="term" value="P:DNA repair"/>
    <property type="evidence" value="ECO:0007669"/>
    <property type="project" value="TreeGrafter"/>
</dbReference>
<evidence type="ECO:0000313" key="11">
    <source>
        <dbReference type="Proteomes" id="UP000192320"/>
    </source>
</evidence>
<evidence type="ECO:0000256" key="3">
    <source>
        <dbReference type="ARBA" id="ARBA00022801"/>
    </source>
</evidence>
<dbReference type="GO" id="GO:0030894">
    <property type="term" value="C:replisome"/>
    <property type="evidence" value="ECO:0007669"/>
    <property type="project" value="TreeGrafter"/>
</dbReference>
<dbReference type="RefSeq" id="WP_083027319.1">
    <property type="nucleotide sequence ID" value="NZ_AP022589.1"/>
</dbReference>
<evidence type="ECO:0000256" key="1">
    <source>
        <dbReference type="ARBA" id="ARBA00005446"/>
    </source>
</evidence>
<accession>A0A7I7R3C6</accession>
<dbReference type="AlphaFoldDB" id="A0A7I7R3C6"/>
<dbReference type="InterPro" id="IPR027417">
    <property type="entry name" value="P-loop_NTPase"/>
</dbReference>
<sequence>MTTRPQAQAILEQLAGPQARLRDDQWTAIEALVVARRRALVVQRTGWGKSAVYFIAAKLLRADGHGPTVIVSPLLALMRNQVAAAERAGVHAATINSSNVTEWADVQRRVAAGDLDVLLVSPERLNNPDFRDEVLPALAAKAGLVVVDEAHCVSDWGHDFRPDYRRIRTLIAELGADIPVLATTATANDRVVADVAGQLGVGGGDTLVLRGGLDRESLRMSVVSAGGPAQRAAWIGAHLAKLPGSGIVYTLTVAQAHDVAADLRAQGFAVAAYTGSTDSADREQLEADLLANRVKALIATSALGMGFDKPDLGFVVHLGAPSSPIAYYQQVGRAGRATASAEVILLPGTEDQDIWHYFASLAFPAESLVRKVIGELSPDQPLSTPALEARVDLNRSRLEMVLKVLDVDGAVRRVKGGWLGTGVQWTYDEARYRKLDELRRAEQQAMLDYQATDDCRMSFLRAQLNDPQLREGERCGRCDNCAGPRFDGEVDATATAATRERLMRPGVEITPRRQWPSGLAQLGVDVAGRISDGPEPGRVIGRLTDLGWGARLRRLLDEPDREVPEDVVRAAVSVLAGWDWKIRPTAVMGMDSATHPLLIGSLTDRLAELGRLTRVGTLRYAPNRRTTAAANSAYRVAALQGCWLPPDLPAGVGPVLLVDDVTDSGWTLTMAARVVRAAGAPQVLPFALASVS</sequence>